<evidence type="ECO:0000256" key="2">
    <source>
        <dbReference type="ARBA" id="ARBA00022448"/>
    </source>
</evidence>
<organism evidence="9 10">
    <name type="scientific">Streptomyces misionensis</name>
    <dbReference type="NCBI Taxonomy" id="67331"/>
    <lineage>
        <taxon>Bacteria</taxon>
        <taxon>Bacillati</taxon>
        <taxon>Actinomycetota</taxon>
        <taxon>Actinomycetes</taxon>
        <taxon>Kitasatosporales</taxon>
        <taxon>Streptomycetaceae</taxon>
        <taxon>Streptomyces</taxon>
    </lineage>
</organism>
<dbReference type="Pfam" id="PF07690">
    <property type="entry name" value="MFS_1"/>
    <property type="match status" value="2"/>
</dbReference>
<feature type="transmembrane region" description="Helical" evidence="7">
    <location>
        <begin position="431"/>
        <end position="453"/>
    </location>
</feature>
<dbReference type="PANTHER" id="PTHR42718:SF9">
    <property type="entry name" value="MAJOR FACILITATOR SUPERFAMILY MULTIDRUG TRANSPORTER MFSC"/>
    <property type="match status" value="1"/>
</dbReference>
<feature type="transmembrane region" description="Helical" evidence="7">
    <location>
        <begin position="12"/>
        <end position="31"/>
    </location>
</feature>
<keyword evidence="4 7" id="KW-1133">Transmembrane helix</keyword>
<dbReference type="InterPro" id="IPR036259">
    <property type="entry name" value="MFS_trans_sf"/>
</dbReference>
<reference evidence="9 10" key="1">
    <citation type="submission" date="2016-10" db="EMBL/GenBank/DDBJ databases">
        <authorList>
            <person name="de Groot N.N."/>
        </authorList>
    </citation>
    <scope>NUCLEOTIDE SEQUENCE [LARGE SCALE GENOMIC DNA]</scope>
    <source>
        <strain evidence="9 10">DSM 40306</strain>
    </source>
</reference>
<dbReference type="EMBL" id="FNTD01000004">
    <property type="protein sequence ID" value="SEE20584.1"/>
    <property type="molecule type" value="Genomic_DNA"/>
</dbReference>
<feature type="transmembrane region" description="Helical" evidence="7">
    <location>
        <begin position="103"/>
        <end position="124"/>
    </location>
</feature>
<gene>
    <name evidence="9" type="ORF">SAMN04490357_7276</name>
</gene>
<evidence type="ECO:0000256" key="5">
    <source>
        <dbReference type="ARBA" id="ARBA00023136"/>
    </source>
</evidence>
<feature type="transmembrane region" description="Helical" evidence="7">
    <location>
        <begin position="399"/>
        <end position="419"/>
    </location>
</feature>
<feature type="transmembrane region" description="Helical" evidence="7">
    <location>
        <begin position="163"/>
        <end position="182"/>
    </location>
</feature>
<keyword evidence="2" id="KW-0813">Transport</keyword>
<comment type="subcellular location">
    <subcellularLocation>
        <location evidence="1">Cell membrane</location>
        <topology evidence="1">Multi-pass membrane protein</topology>
    </subcellularLocation>
</comment>
<dbReference type="AlphaFoldDB" id="A0A1H5GYK8"/>
<accession>A0A1H5GYK8</accession>
<feature type="transmembrane region" description="Helical" evidence="7">
    <location>
        <begin position="136"/>
        <end position="157"/>
    </location>
</feature>
<feature type="domain" description="Major facilitator superfamily (MFS) profile" evidence="8">
    <location>
        <begin position="13"/>
        <end position="458"/>
    </location>
</feature>
<feature type="transmembrane region" description="Helical" evidence="7">
    <location>
        <begin position="300"/>
        <end position="322"/>
    </location>
</feature>
<dbReference type="InterPro" id="IPR020846">
    <property type="entry name" value="MFS_dom"/>
</dbReference>
<feature type="transmembrane region" description="Helical" evidence="7">
    <location>
        <begin position="226"/>
        <end position="243"/>
    </location>
</feature>
<dbReference type="GO" id="GO:0005886">
    <property type="term" value="C:plasma membrane"/>
    <property type="evidence" value="ECO:0007669"/>
    <property type="project" value="UniProtKB-SubCell"/>
</dbReference>
<feature type="transmembrane region" description="Helical" evidence="7">
    <location>
        <begin position="194"/>
        <end position="214"/>
    </location>
</feature>
<sequence length="474" mass="47252">MTVTGAMRRGRGLLACMAVIVVCSGVVQGYLTPLLPVVGRRVGISGVGQNDLYLLSQLAFAALTPLLSRWGDIHGHRRLLRIAVAMVAGGSLLIAVAPTTATLAVGMVLQGAVVGFFPLLAGILRSRAPEHGRTGMSVLVGALLLAIGVGGLVAGSLSEEHAFAGLWTAVPFALLALAAAIALPDSAAPRAGRFNTPAAVLLTVGLGALVLVLAQGGTWGWASARSMAALAVAVVSLTAWIGVERRSAHPLVDVGLLRNPRLAVVSAHTFCAAFGTIGFLGANAVFLGADPDGDGYGLGLGSQAIALVSLAMVVAGCAGSAATPRLARLVGDRTALAAGGCVGAAGFLLLVFLHRTLPEYLLGALVVGVATGMFEAATRTLSAEVVEEAETALSVGLNELALSLGAAIGAAVIGALFAAHPATGQGIGPAGYLWTWSVCATVALAGAAVGLLLRETAAPGRARAFGPTASGEAA</sequence>
<dbReference type="Gene3D" id="1.20.1250.20">
    <property type="entry name" value="MFS general substrate transporter like domains"/>
    <property type="match status" value="1"/>
</dbReference>
<keyword evidence="3 7" id="KW-0812">Transmembrane</keyword>
<keyword evidence="6" id="KW-0046">Antibiotic resistance</keyword>
<dbReference type="SUPFAM" id="SSF103473">
    <property type="entry name" value="MFS general substrate transporter"/>
    <property type="match status" value="1"/>
</dbReference>
<evidence type="ECO:0000256" key="4">
    <source>
        <dbReference type="ARBA" id="ARBA00022989"/>
    </source>
</evidence>
<evidence type="ECO:0000256" key="1">
    <source>
        <dbReference type="ARBA" id="ARBA00004651"/>
    </source>
</evidence>
<evidence type="ECO:0000259" key="8">
    <source>
        <dbReference type="PROSITE" id="PS50850"/>
    </source>
</evidence>
<dbReference type="STRING" id="67331.SAMN04490357_7276"/>
<dbReference type="PANTHER" id="PTHR42718">
    <property type="entry name" value="MAJOR FACILITATOR SUPERFAMILY MULTIDRUG TRANSPORTER MFSC"/>
    <property type="match status" value="1"/>
</dbReference>
<evidence type="ECO:0000313" key="10">
    <source>
        <dbReference type="Proteomes" id="UP000182375"/>
    </source>
</evidence>
<dbReference type="InterPro" id="IPR011701">
    <property type="entry name" value="MFS"/>
</dbReference>
<feature type="transmembrane region" description="Helical" evidence="7">
    <location>
        <begin position="79"/>
        <end position="97"/>
    </location>
</feature>
<feature type="transmembrane region" description="Helical" evidence="7">
    <location>
        <begin position="51"/>
        <end position="67"/>
    </location>
</feature>
<evidence type="ECO:0000313" key="9">
    <source>
        <dbReference type="EMBL" id="SEE20584.1"/>
    </source>
</evidence>
<dbReference type="Proteomes" id="UP000182375">
    <property type="component" value="Unassembled WGS sequence"/>
</dbReference>
<evidence type="ECO:0000256" key="6">
    <source>
        <dbReference type="ARBA" id="ARBA00023251"/>
    </source>
</evidence>
<dbReference type="GO" id="GO:0022857">
    <property type="term" value="F:transmembrane transporter activity"/>
    <property type="evidence" value="ECO:0007669"/>
    <property type="project" value="InterPro"/>
</dbReference>
<dbReference type="PROSITE" id="PS50850">
    <property type="entry name" value="MFS"/>
    <property type="match status" value="1"/>
</dbReference>
<feature type="transmembrane region" description="Helical" evidence="7">
    <location>
        <begin position="360"/>
        <end position="378"/>
    </location>
</feature>
<name>A0A1H5GYK8_9ACTN</name>
<protein>
    <submittedName>
        <fullName evidence="9">Major Facilitator Superfamily protein</fullName>
    </submittedName>
</protein>
<feature type="transmembrane region" description="Helical" evidence="7">
    <location>
        <begin position="264"/>
        <end position="288"/>
    </location>
</feature>
<keyword evidence="5 7" id="KW-0472">Membrane</keyword>
<dbReference type="GO" id="GO:0046677">
    <property type="term" value="P:response to antibiotic"/>
    <property type="evidence" value="ECO:0007669"/>
    <property type="project" value="UniProtKB-KW"/>
</dbReference>
<proteinExistence type="predicted"/>
<feature type="transmembrane region" description="Helical" evidence="7">
    <location>
        <begin position="334"/>
        <end position="354"/>
    </location>
</feature>
<evidence type="ECO:0000256" key="3">
    <source>
        <dbReference type="ARBA" id="ARBA00022692"/>
    </source>
</evidence>
<evidence type="ECO:0000256" key="7">
    <source>
        <dbReference type="SAM" id="Phobius"/>
    </source>
</evidence>